<dbReference type="EMBL" id="CAJNOQ010002073">
    <property type="protein sequence ID" value="CAF0937084.1"/>
    <property type="molecule type" value="Genomic_DNA"/>
</dbReference>
<dbReference type="SMART" id="SM00570">
    <property type="entry name" value="AWS"/>
    <property type="match status" value="1"/>
</dbReference>
<feature type="region of interest" description="Disordered" evidence="15">
    <location>
        <begin position="588"/>
        <end position="607"/>
    </location>
</feature>
<feature type="compositionally biased region" description="Polar residues" evidence="15">
    <location>
        <begin position="2042"/>
        <end position="2052"/>
    </location>
</feature>
<keyword evidence="9" id="KW-0862">Zinc</keyword>
<evidence type="ECO:0000256" key="4">
    <source>
        <dbReference type="ARBA" id="ARBA00022603"/>
    </source>
</evidence>
<reference evidence="21" key="1">
    <citation type="submission" date="2021-02" db="EMBL/GenBank/DDBJ databases">
        <authorList>
            <person name="Nowell W R."/>
        </authorList>
    </citation>
    <scope>NUCLEOTIDE SEQUENCE</scope>
</reference>
<dbReference type="Pfam" id="PF16564">
    <property type="entry name" value="MBDa"/>
    <property type="match status" value="1"/>
</dbReference>
<dbReference type="SMART" id="SM00317">
    <property type="entry name" value="SET"/>
    <property type="match status" value="1"/>
</dbReference>
<feature type="domain" description="Bromo" evidence="16">
    <location>
        <begin position="1355"/>
        <end position="1413"/>
    </location>
</feature>
<feature type="region of interest" description="Disordered" evidence="15">
    <location>
        <begin position="2002"/>
        <end position="2058"/>
    </location>
</feature>
<feature type="domain" description="AWS" evidence="20">
    <location>
        <begin position="1000"/>
        <end position="1047"/>
    </location>
</feature>
<feature type="region of interest" description="Disordered" evidence="15">
    <location>
        <begin position="666"/>
        <end position="709"/>
    </location>
</feature>
<evidence type="ECO:0000256" key="12">
    <source>
        <dbReference type="ARBA" id="ARBA00023242"/>
    </source>
</evidence>
<dbReference type="InterPro" id="IPR001487">
    <property type="entry name" value="Bromodomain"/>
</dbReference>
<evidence type="ECO:0000256" key="11">
    <source>
        <dbReference type="ARBA" id="ARBA00023117"/>
    </source>
</evidence>
<dbReference type="InterPro" id="IPR003616">
    <property type="entry name" value="Post-SET_dom"/>
</dbReference>
<name>A0A814C1Q7_9BILA</name>
<evidence type="ECO:0000259" key="19">
    <source>
        <dbReference type="PROSITE" id="PS51038"/>
    </source>
</evidence>
<evidence type="ECO:0000256" key="10">
    <source>
        <dbReference type="ARBA" id="ARBA00022853"/>
    </source>
</evidence>
<feature type="region of interest" description="Disordered" evidence="15">
    <location>
        <begin position="734"/>
        <end position="770"/>
    </location>
</feature>
<proteinExistence type="predicted"/>
<dbReference type="InterPro" id="IPR001214">
    <property type="entry name" value="SET_dom"/>
</dbReference>
<keyword evidence="10" id="KW-0156">Chromatin regulator</keyword>
<dbReference type="Gene3D" id="3.30.40.10">
    <property type="entry name" value="Zinc/RING finger domain, C3HC4 (zinc finger)"/>
    <property type="match status" value="1"/>
</dbReference>
<dbReference type="InterPro" id="IPR011011">
    <property type="entry name" value="Znf_FYVE_PHD"/>
</dbReference>
<evidence type="ECO:0000256" key="1">
    <source>
        <dbReference type="ARBA" id="ARBA00004123"/>
    </source>
</evidence>
<feature type="region of interest" description="Disordered" evidence="15">
    <location>
        <begin position="2082"/>
        <end position="2108"/>
    </location>
</feature>
<dbReference type="PROSITE" id="PS50868">
    <property type="entry name" value="POST_SET"/>
    <property type="match status" value="1"/>
</dbReference>
<evidence type="ECO:0000256" key="6">
    <source>
        <dbReference type="ARBA" id="ARBA00022691"/>
    </source>
</evidence>
<evidence type="ECO:0000259" key="16">
    <source>
        <dbReference type="PROSITE" id="PS50014"/>
    </source>
</evidence>
<dbReference type="GO" id="GO:0005694">
    <property type="term" value="C:chromosome"/>
    <property type="evidence" value="ECO:0007669"/>
    <property type="project" value="UniProtKB-SubCell"/>
</dbReference>
<dbReference type="InterPro" id="IPR043151">
    <property type="entry name" value="BAH_sf"/>
</dbReference>
<protein>
    <submittedName>
        <fullName evidence="21">Uncharacterized protein</fullName>
    </submittedName>
</protein>
<evidence type="ECO:0000259" key="18">
    <source>
        <dbReference type="PROSITE" id="PS50868"/>
    </source>
</evidence>
<dbReference type="SMART" id="SM00439">
    <property type="entry name" value="BAH"/>
    <property type="match status" value="1"/>
</dbReference>
<feature type="domain" description="SET" evidence="17">
    <location>
        <begin position="1050"/>
        <end position="1166"/>
    </location>
</feature>
<feature type="region of interest" description="Disordered" evidence="15">
    <location>
        <begin position="253"/>
        <end position="272"/>
    </location>
</feature>
<dbReference type="InterPro" id="IPR036427">
    <property type="entry name" value="Bromodomain-like_sf"/>
</dbReference>
<dbReference type="Gene3D" id="2.30.30.490">
    <property type="match status" value="1"/>
</dbReference>
<dbReference type="SMART" id="SM00249">
    <property type="entry name" value="PHD"/>
    <property type="match status" value="1"/>
</dbReference>
<dbReference type="SUPFAM" id="SSF47370">
    <property type="entry name" value="Bromodomain"/>
    <property type="match status" value="1"/>
</dbReference>
<gene>
    <name evidence="21" type="ORF">GPM918_LOCUS10501</name>
    <name evidence="22" type="ORF">SRO942_LOCUS10502</name>
</gene>
<dbReference type="InterPro" id="IPR001965">
    <property type="entry name" value="Znf_PHD"/>
</dbReference>
<feature type="compositionally biased region" description="Polar residues" evidence="15">
    <location>
        <begin position="844"/>
        <end position="868"/>
    </location>
</feature>
<dbReference type="GO" id="GO:0005654">
    <property type="term" value="C:nucleoplasm"/>
    <property type="evidence" value="ECO:0007669"/>
    <property type="project" value="TreeGrafter"/>
</dbReference>
<dbReference type="PROSITE" id="PS51038">
    <property type="entry name" value="BAH"/>
    <property type="match status" value="1"/>
</dbReference>
<dbReference type="Proteomes" id="UP000681722">
    <property type="component" value="Unassembled WGS sequence"/>
</dbReference>
<feature type="domain" description="Post-SET" evidence="18">
    <location>
        <begin position="1174"/>
        <end position="1190"/>
    </location>
</feature>
<dbReference type="PROSITE" id="PS50280">
    <property type="entry name" value="SET"/>
    <property type="match status" value="1"/>
</dbReference>
<dbReference type="InterPro" id="IPR032343">
    <property type="entry name" value="MBD2/MBD3_p55-bd"/>
</dbReference>
<dbReference type="GO" id="GO:0003682">
    <property type="term" value="F:chromatin binding"/>
    <property type="evidence" value="ECO:0007669"/>
    <property type="project" value="InterPro"/>
</dbReference>
<dbReference type="InterPro" id="IPR019786">
    <property type="entry name" value="Zinc_finger_PHD-type_CS"/>
</dbReference>
<keyword evidence="8" id="KW-0863">Zinc-finger</keyword>
<feature type="compositionally biased region" description="Basic and acidic residues" evidence="15">
    <location>
        <begin position="374"/>
        <end position="383"/>
    </location>
</feature>
<dbReference type="GO" id="GO:0008270">
    <property type="term" value="F:zinc ion binding"/>
    <property type="evidence" value="ECO:0007669"/>
    <property type="project" value="UniProtKB-KW"/>
</dbReference>
<keyword evidence="6" id="KW-0949">S-adenosyl-L-methionine</keyword>
<dbReference type="PROSITE" id="PS50014">
    <property type="entry name" value="BROMODOMAIN_2"/>
    <property type="match status" value="1"/>
</dbReference>
<dbReference type="EMBL" id="CAJOBC010002073">
    <property type="protein sequence ID" value="CAF3714117.1"/>
    <property type="molecule type" value="Genomic_DNA"/>
</dbReference>
<dbReference type="Pfam" id="PF00439">
    <property type="entry name" value="Bromodomain"/>
    <property type="match status" value="1"/>
</dbReference>
<evidence type="ECO:0000256" key="15">
    <source>
        <dbReference type="SAM" id="MobiDB-lite"/>
    </source>
</evidence>
<dbReference type="CDD" id="cd04369">
    <property type="entry name" value="Bromodomain"/>
    <property type="match status" value="1"/>
</dbReference>
<feature type="region of interest" description="Disordered" evidence="15">
    <location>
        <begin position="343"/>
        <end position="399"/>
    </location>
</feature>
<dbReference type="PROSITE" id="PS01359">
    <property type="entry name" value="ZF_PHD_1"/>
    <property type="match status" value="1"/>
</dbReference>
<dbReference type="Pfam" id="PF14048">
    <property type="entry name" value="MBD_C"/>
    <property type="match status" value="1"/>
</dbReference>
<feature type="compositionally biased region" description="Low complexity" evidence="15">
    <location>
        <begin position="2002"/>
        <end position="2041"/>
    </location>
</feature>
<dbReference type="Gene3D" id="1.20.920.10">
    <property type="entry name" value="Bromodomain-like"/>
    <property type="match status" value="1"/>
</dbReference>
<dbReference type="Pfam" id="PF01426">
    <property type="entry name" value="BAH"/>
    <property type="match status" value="1"/>
</dbReference>
<keyword evidence="12" id="KW-0539">Nucleus</keyword>
<accession>A0A814C1Q7</accession>
<feature type="region of interest" description="Disordered" evidence="15">
    <location>
        <begin position="842"/>
        <end position="915"/>
    </location>
</feature>
<feature type="region of interest" description="Disordered" evidence="15">
    <location>
        <begin position="541"/>
        <end position="569"/>
    </location>
</feature>
<dbReference type="SUPFAM" id="SSF57903">
    <property type="entry name" value="FYVE/PHD zinc finger"/>
    <property type="match status" value="1"/>
</dbReference>
<sequence>CGYLCYIYSIKYLSEMDENPKKIKFKIKLGSANDSLHEDSSLSSNCSSNNDVKISFNNMDKTATSMTENQQTKKKEVIKLKTKSTSNAPQMAGWFRLMETVRKTNVPSASAPNPFQNLIKTFRNSNNNSNHTSHSPTIAIANKNTAKHQNENSSSPCATSAQNNMGVNNFDSLLSPLSNVSAKSHTQSVRLDEEDEEEGTPKVVKNPNHSSLWNGEDDEQQQQPLTYHNIINPTLSTEQELTVCQKLELVNNEQEQQKTPLPINSSSSFRLSTPSPSAASLFVSSYDIGLEDKTTERHDAVENENNKESSVIQPELSQAMIENVDGVIQEKLYKKKKRIIIKKSSKSKPTSSSFKKKQEQTQQVQQDSDDELLIDIRNRKSESCPRTTSPITVEQENSVHQSSVDLTPINSKFLPIATDLNSLPGHVNEKIHRDSNADQSEIATRFLSYNDTETLTDHIRLLRVDDETKYCVKFLREKQPIFKSRTKGLTGVVRGKVANHNAFQKMNKPKLLPNLHANNFYLKTVIWSDIYENQTKITATKPPSSFTTSWPNNLNTRKKAKSSNANSSTSKNLFQILQAQRLKTFTIKPNKTSRTSPGSLQKETNLAQTTSESQQYLLVKQMKDFYFQTYGKQLYSANASHQQFGTKPKLSLSNVVTSISKQSVGIQTDTSPVVEQEPKEPIVVTPLPPQRRSKKHQQPLEKKKKTDHSVPLPIKEISYNDFFSTSSLTTKQRRLKKFTKSKHQRTSSSSSFEYCEKKRDKEQRKSSSTCMTTTDIEEDIADDFVGTSHSSAISLLPFKKHILPKNKNDESKIVDERRISVEIEESAPFIIKESIVLLTPTPTPIQTRNRHISSTSTNSLVQTTQLPINSRKRKLSSSTEQKSLMKTDTATKKNSDGSINHQSSSKSRRISDSSSSLPPLYNFIVRGEKVQHLDYQLPYDMYWTWKRQNKGDQENKKVLKPCNEIIEKKTKKIFNYKKILKNSYSDPTIRQNLLTSYTSETSPVCECKSPSNCADEHCLNRMIFTECTPQSCPCGLACTNQKIRKYEWFKHLEVYDTKKYDLGLRTTTDIPKGTFLCEYVGEIITNDEFLNRMNSKYLNDQHHYTMKLSQNLVIDAYRMGNVARFANHSCQPNCEFQKWTVDGLQRMCMFTLKNIKKHEELTYDYNFQCFNENNQQKCHCSSEKCRKIIGAKPPLLHSMSTSLCSSTFTQEKTTTTQRLTRHDKRLIKHCSVFLMRNLVKVKQIKQQKQLKQQQIKPDLPIIPTSEQQLFLSYCFCYQNYYHQQKPIVNQNGATASSVTHFIKSGRWYETLIDDQCFYAQLAQLTYILNDILRLLMCYKRANDDILPATALKKCPSKKLYPMYYEVIERPIDLTIIKTSLDNGEYLCYKQFEDDLLLLFNNAVTYCGADSDVGSAVIELQGYCIHILLPLYKPATDLFKNLNHSYQPHSFSTSTTSFANVSTFEDFLARFHKSEIMSGQMRNILYHLIYDIEIETDTLSMDDEHSPVVYKIFNHNSTSSHQKSRPDKQTSIILSSSSSYQSQLQKIKRNLNDDNEYIIHCRCRTVYDDGLFVQCFACQLWQHASCVDIDRINSSPPYLCFECNPTCECDISKCQISQVNIRLREKAGDESAGDECYKILTREDGFAVRTNECYYIVSQRERAENNTNKHQEPLYDIFYVERLYITKSNKKYAYGFYYIRPYETFHEPNRKFFHNEVFRSPTTNSFPLNIIVKQCFVVDQTTYCKGKPVSDYYLNLNDIYICEYRVDKLARTFYRLPKARQISVNTKSYCFDSYIEKLTIKRDYLPHQKEFHQDKQKKTSSNSNKLTPKQFEEKRTRLEGVVEKIYCRCNNKALLPEENLTIEQILKQLCHEDEILSTKPLVDISVSINKLNKPVRSRKKRPCTTAKTMCVSPNRNEAVTPLIDRKRQTISLLSKDCDTNGSPVQLIECKQQITSKSKRIYMHDIMTKNLRARDESAAVNQLSTNTSSAMMSSPNRCLKIIKPQSQHHSAQQPQKKMKVSHSNSNMINNNNSNQLNGNVRNSSHPQQENMNRTSRIDPSLRCPLRQTLPIFKQPVTYYPLQRDEVKPQVVRPDHQQSGGSKPSEKTKPRQLFWEKRFQNIRPSDIDGEPFCDFHLPEQIKSIGLDMSPETVVISLATSLHLYCNSRALFGQSKQCTKNPTVFINRDQPLIEQITISDDHIHAQEDKVLELRRKVQKAMLEIETINNVEPEL</sequence>
<keyword evidence="11 13" id="KW-0103">Bromodomain</keyword>
<evidence type="ECO:0000313" key="21">
    <source>
        <dbReference type="EMBL" id="CAF0937084.1"/>
    </source>
</evidence>
<dbReference type="GO" id="GO:0006355">
    <property type="term" value="P:regulation of DNA-templated transcription"/>
    <property type="evidence" value="ECO:0007669"/>
    <property type="project" value="TreeGrafter"/>
</dbReference>
<dbReference type="Proteomes" id="UP000663829">
    <property type="component" value="Unassembled WGS sequence"/>
</dbReference>
<feature type="compositionally biased region" description="Basic and acidic residues" evidence="15">
    <location>
        <begin position="2082"/>
        <end position="2093"/>
    </location>
</feature>
<comment type="caution">
    <text evidence="21">The sequence shown here is derived from an EMBL/GenBank/DDBJ whole genome shotgun (WGS) entry which is preliminary data.</text>
</comment>
<feature type="compositionally biased region" description="Basic and acidic residues" evidence="15">
    <location>
        <begin position="883"/>
        <end position="895"/>
    </location>
</feature>
<keyword evidence="3" id="KW-0158">Chromosome</keyword>
<feature type="compositionally biased region" description="Polar residues" evidence="15">
    <location>
        <begin position="541"/>
        <end position="554"/>
    </location>
</feature>
<feature type="compositionally biased region" description="Polar residues" evidence="15">
    <location>
        <begin position="253"/>
        <end position="264"/>
    </location>
</feature>
<dbReference type="PANTHER" id="PTHR46147">
    <property type="entry name" value="HISTONE-LYSINE N-METHYLTRANSFERASE ASH1"/>
    <property type="match status" value="1"/>
</dbReference>
<evidence type="ECO:0000256" key="2">
    <source>
        <dbReference type="ARBA" id="ARBA00004286"/>
    </source>
</evidence>
<evidence type="ECO:0000256" key="14">
    <source>
        <dbReference type="SAM" id="Coils"/>
    </source>
</evidence>
<dbReference type="PANTHER" id="PTHR46147:SF3">
    <property type="entry name" value="HISTONE-LYSINE N-METHYLTRANSFERASE ASH1"/>
    <property type="match status" value="1"/>
</dbReference>
<feature type="compositionally biased region" description="Basic and acidic residues" evidence="15">
    <location>
        <begin position="754"/>
        <end position="765"/>
    </location>
</feature>
<feature type="coiled-coil region" evidence="14">
    <location>
        <begin position="2199"/>
        <end position="2226"/>
    </location>
</feature>
<keyword evidence="14" id="KW-0175">Coiled coil</keyword>
<dbReference type="InterPro" id="IPR013083">
    <property type="entry name" value="Znf_RING/FYVE/PHD"/>
</dbReference>
<feature type="compositionally biased region" description="Polar residues" evidence="15">
    <location>
        <begin position="384"/>
        <end position="399"/>
    </location>
</feature>
<dbReference type="InterPro" id="IPR025884">
    <property type="entry name" value="MeCpG-bd_2/3_C_dom"/>
</dbReference>
<evidence type="ECO:0000256" key="7">
    <source>
        <dbReference type="ARBA" id="ARBA00022723"/>
    </source>
</evidence>
<organism evidence="21 23">
    <name type="scientific">Didymodactylos carnosus</name>
    <dbReference type="NCBI Taxonomy" id="1234261"/>
    <lineage>
        <taxon>Eukaryota</taxon>
        <taxon>Metazoa</taxon>
        <taxon>Spiralia</taxon>
        <taxon>Gnathifera</taxon>
        <taxon>Rotifera</taxon>
        <taxon>Eurotatoria</taxon>
        <taxon>Bdelloidea</taxon>
        <taxon>Philodinida</taxon>
        <taxon>Philodinidae</taxon>
        <taxon>Didymodactylos</taxon>
    </lineage>
</organism>
<dbReference type="Gene3D" id="2.170.270.10">
    <property type="entry name" value="SET domain"/>
    <property type="match status" value="1"/>
</dbReference>
<evidence type="ECO:0000259" key="17">
    <source>
        <dbReference type="PROSITE" id="PS50280"/>
    </source>
</evidence>
<dbReference type="GO" id="GO:0042800">
    <property type="term" value="F:histone H3K4 methyltransferase activity"/>
    <property type="evidence" value="ECO:0007669"/>
    <property type="project" value="TreeGrafter"/>
</dbReference>
<feature type="compositionally biased region" description="Basic residues" evidence="15">
    <location>
        <begin position="734"/>
        <end position="745"/>
    </location>
</feature>
<dbReference type="PROSITE" id="PS51215">
    <property type="entry name" value="AWS"/>
    <property type="match status" value="1"/>
</dbReference>
<evidence type="ECO:0000256" key="3">
    <source>
        <dbReference type="ARBA" id="ARBA00022454"/>
    </source>
</evidence>
<feature type="region of interest" description="Disordered" evidence="15">
    <location>
        <begin position="181"/>
        <end position="219"/>
    </location>
</feature>
<evidence type="ECO:0000313" key="23">
    <source>
        <dbReference type="Proteomes" id="UP000663829"/>
    </source>
</evidence>
<dbReference type="PRINTS" id="PR00503">
    <property type="entry name" value="BROMODOMAIN"/>
</dbReference>
<dbReference type="InterPro" id="IPR001025">
    <property type="entry name" value="BAH_dom"/>
</dbReference>
<dbReference type="InterPro" id="IPR006560">
    <property type="entry name" value="AWS_dom"/>
</dbReference>
<comment type="subcellular location">
    <subcellularLocation>
        <location evidence="2">Chromosome</location>
    </subcellularLocation>
    <subcellularLocation>
        <location evidence="1">Nucleus</location>
    </subcellularLocation>
</comment>
<keyword evidence="23" id="KW-1185">Reference proteome</keyword>
<feature type="non-terminal residue" evidence="21">
    <location>
        <position position="2230"/>
    </location>
</feature>
<keyword evidence="4" id="KW-0489">Methyltransferase</keyword>
<dbReference type="SUPFAM" id="SSF82199">
    <property type="entry name" value="SET domain"/>
    <property type="match status" value="1"/>
</dbReference>
<evidence type="ECO:0000256" key="8">
    <source>
        <dbReference type="ARBA" id="ARBA00022771"/>
    </source>
</evidence>
<evidence type="ECO:0000259" key="20">
    <source>
        <dbReference type="PROSITE" id="PS51215"/>
    </source>
</evidence>
<keyword evidence="7" id="KW-0479">Metal-binding</keyword>
<dbReference type="Pfam" id="PF00856">
    <property type="entry name" value="SET"/>
    <property type="match status" value="1"/>
</dbReference>
<keyword evidence="5" id="KW-0808">Transferase</keyword>
<dbReference type="GO" id="GO:0032259">
    <property type="term" value="P:methylation"/>
    <property type="evidence" value="ECO:0007669"/>
    <property type="project" value="UniProtKB-KW"/>
</dbReference>
<feature type="domain" description="BAH" evidence="19">
    <location>
        <begin position="1645"/>
        <end position="1776"/>
    </location>
</feature>
<evidence type="ECO:0000256" key="13">
    <source>
        <dbReference type="PROSITE-ProRule" id="PRU00035"/>
    </source>
</evidence>
<evidence type="ECO:0000313" key="22">
    <source>
        <dbReference type="EMBL" id="CAF3714117.1"/>
    </source>
</evidence>
<dbReference type="Pfam" id="PF17907">
    <property type="entry name" value="AWS"/>
    <property type="match status" value="1"/>
</dbReference>
<dbReference type="InterPro" id="IPR046341">
    <property type="entry name" value="SET_dom_sf"/>
</dbReference>
<evidence type="ECO:0000256" key="9">
    <source>
        <dbReference type="ARBA" id="ARBA00022833"/>
    </source>
</evidence>
<evidence type="ECO:0000256" key="5">
    <source>
        <dbReference type="ARBA" id="ARBA00022679"/>
    </source>
</evidence>
<dbReference type="OrthoDB" id="79252at2759"/>
<feature type="compositionally biased region" description="Basic residues" evidence="15">
    <location>
        <begin position="691"/>
        <end position="706"/>
    </location>
</feature>
<dbReference type="SMART" id="SM00297">
    <property type="entry name" value="BROMO"/>
    <property type="match status" value="1"/>
</dbReference>